<feature type="compositionally biased region" description="Basic and acidic residues" evidence="1">
    <location>
        <begin position="109"/>
        <end position="134"/>
    </location>
</feature>
<protein>
    <submittedName>
        <fullName evidence="3">Uncharacterized protein</fullName>
    </submittedName>
</protein>
<feature type="compositionally biased region" description="Basic and acidic residues" evidence="1">
    <location>
        <begin position="143"/>
        <end position="155"/>
    </location>
</feature>
<feature type="chain" id="PRO_5018970167" evidence="2">
    <location>
        <begin position="36"/>
        <end position="233"/>
    </location>
</feature>
<gene>
    <name evidence="3" type="ORF">CWE08_10415</name>
</gene>
<feature type="compositionally biased region" description="Basic and acidic residues" evidence="1">
    <location>
        <begin position="77"/>
        <end position="90"/>
    </location>
</feature>
<dbReference type="Proteomes" id="UP000288395">
    <property type="component" value="Unassembled WGS sequence"/>
</dbReference>
<evidence type="ECO:0000256" key="1">
    <source>
        <dbReference type="SAM" id="MobiDB-lite"/>
    </source>
</evidence>
<proteinExistence type="predicted"/>
<reference evidence="4" key="1">
    <citation type="journal article" date="2018" name="Front. Microbiol.">
        <title>Genome-Based Analysis Reveals the Taxonomy and Diversity of the Family Idiomarinaceae.</title>
        <authorList>
            <person name="Liu Y."/>
            <person name="Lai Q."/>
            <person name="Shao Z."/>
        </authorList>
    </citation>
    <scope>NUCLEOTIDE SEQUENCE [LARGE SCALE GENOMIC DNA]</scope>
    <source>
        <strain evidence="4">GBPy7</strain>
    </source>
</reference>
<organism evidence="3 4">
    <name type="scientific">Aliidiomarina iranensis</name>
    <dbReference type="NCBI Taxonomy" id="1434071"/>
    <lineage>
        <taxon>Bacteria</taxon>
        <taxon>Pseudomonadati</taxon>
        <taxon>Pseudomonadota</taxon>
        <taxon>Gammaproteobacteria</taxon>
        <taxon>Alteromonadales</taxon>
        <taxon>Idiomarinaceae</taxon>
        <taxon>Aliidiomarina</taxon>
    </lineage>
</organism>
<keyword evidence="4" id="KW-1185">Reference proteome</keyword>
<evidence type="ECO:0000256" key="2">
    <source>
        <dbReference type="SAM" id="SignalP"/>
    </source>
</evidence>
<accession>A0A432VRP9</accession>
<name>A0A432VRP9_9GAMM</name>
<evidence type="ECO:0000313" key="4">
    <source>
        <dbReference type="Proteomes" id="UP000288395"/>
    </source>
</evidence>
<dbReference type="EMBL" id="PIPJ01000009">
    <property type="protein sequence ID" value="RUO18965.1"/>
    <property type="molecule type" value="Genomic_DNA"/>
</dbReference>
<comment type="caution">
    <text evidence="3">The sequence shown here is derived from an EMBL/GenBank/DDBJ whole genome shotgun (WGS) entry which is preliminary data.</text>
</comment>
<keyword evidence="2" id="KW-0732">Signal</keyword>
<dbReference type="AlphaFoldDB" id="A0A432VRP9"/>
<feature type="region of interest" description="Disordered" evidence="1">
    <location>
        <begin position="77"/>
        <end position="166"/>
    </location>
</feature>
<evidence type="ECO:0000313" key="3">
    <source>
        <dbReference type="EMBL" id="RUO18965.1"/>
    </source>
</evidence>
<feature type="signal peptide" evidence="2">
    <location>
        <begin position="1"/>
        <end position="35"/>
    </location>
</feature>
<dbReference type="OrthoDB" id="4750212at2"/>
<dbReference type="RefSeq" id="WP_126768042.1">
    <property type="nucleotide sequence ID" value="NZ_PIPJ01000009.1"/>
</dbReference>
<feature type="compositionally biased region" description="Low complexity" evidence="1">
    <location>
        <begin position="91"/>
        <end position="107"/>
    </location>
</feature>
<sequence>MKQVRSNLLLKHLGLPKQLALVCAAIAIMGPSASANENSELAEEMRACAAISNAMERLVCFDDLTAELPEFAVAEEAREAGQTRGSERAADAASAGQARAQQARGEALSSRERAAQERIAAAERRAEEAEERLARQQSAQQRAEAEAERRREEAARNQPPSSKTYVSVAEAWQNPRGLWRFRLENGQVWEQTSSESGIRYRENQRYYIEPGAFGSFFLGTDANNRRMRVRLAD</sequence>